<accession>A0A0J0XGK3</accession>
<protein>
    <submittedName>
        <fullName evidence="2">NADH:ubiquinone oxidoreductase complex I intermediate-associated protein 30</fullName>
    </submittedName>
</protein>
<name>A0A0J0XGK3_9TREE</name>
<evidence type="ECO:0000313" key="2">
    <source>
        <dbReference type="EMBL" id="KLT40191.1"/>
    </source>
</evidence>
<sequence length="347" mass="37542">MSGMKAYLDRSLDVIKRNTVNTLRMNPTPRPGPLAIFSFHNPPVTPLTSIATGCDADIGGVSTAEVTMVEESGVDGSAAPSHMSFHGNLSLHVPPEFAGRIRTGYAAFRSKTRPTLFGDDTWNLELYSHLRVRVAYRGWDGWRSKFVCNLQTDGPVRSDLFQHRLDLPSTYATSDPRPLPLATGLQFTTLHLPLSNFVLTNSGLASETQVEMMRQKVRTVGFALLGGGRQTAPSDAKIREAQHGHRVAAGGWGAPSPNEEPDAEMAELLASDLGDASYVRKPVRAANSASAGGYHRVGESAEAFLDEAERAEAGLEDVGEAGYYELCIQSVEAVRLDPESEVEDADE</sequence>
<dbReference type="PANTHER" id="PTHR13194">
    <property type="entry name" value="COMPLEX I INTERMEDIATE-ASSOCIATED PROTEIN 30"/>
    <property type="match status" value="1"/>
</dbReference>
<dbReference type="InterPro" id="IPR039131">
    <property type="entry name" value="NDUFAF1"/>
</dbReference>
<dbReference type="GO" id="GO:0006120">
    <property type="term" value="P:mitochondrial electron transport, NADH to ubiquinone"/>
    <property type="evidence" value="ECO:0007669"/>
    <property type="project" value="TreeGrafter"/>
</dbReference>
<gene>
    <name evidence="2" type="ORF">CC85DRAFT_287706</name>
</gene>
<dbReference type="GO" id="GO:0051082">
    <property type="term" value="F:unfolded protein binding"/>
    <property type="evidence" value="ECO:0007669"/>
    <property type="project" value="TreeGrafter"/>
</dbReference>
<keyword evidence="2" id="KW-0830">Ubiquinone</keyword>
<dbReference type="Pfam" id="PF08547">
    <property type="entry name" value="CIA30"/>
    <property type="match status" value="1"/>
</dbReference>
<dbReference type="InterPro" id="IPR013857">
    <property type="entry name" value="NADH-UbQ_OxRdtase-assoc_prot30"/>
</dbReference>
<dbReference type="GeneID" id="28984597"/>
<dbReference type="EMBL" id="KQ087239">
    <property type="protein sequence ID" value="KLT40191.1"/>
    <property type="molecule type" value="Genomic_DNA"/>
</dbReference>
<keyword evidence="3" id="KW-1185">Reference proteome</keyword>
<dbReference type="AlphaFoldDB" id="A0A0J0XGK3"/>
<dbReference type="OrthoDB" id="42561at2759"/>
<dbReference type="STRING" id="879819.A0A0J0XGK3"/>
<dbReference type="PANTHER" id="PTHR13194:SF18">
    <property type="entry name" value="COMPLEX I INTERMEDIATE-ASSOCIATED PROTEIN 30, MITOCHONDRIAL"/>
    <property type="match status" value="1"/>
</dbReference>
<dbReference type="GO" id="GO:0005739">
    <property type="term" value="C:mitochondrion"/>
    <property type="evidence" value="ECO:0007669"/>
    <property type="project" value="TreeGrafter"/>
</dbReference>
<dbReference type="GO" id="GO:0010257">
    <property type="term" value="P:NADH dehydrogenase complex assembly"/>
    <property type="evidence" value="ECO:0007669"/>
    <property type="project" value="TreeGrafter"/>
</dbReference>
<feature type="domain" description="NADH:ubiquinone oxidoreductase intermediate-associated protein 30" evidence="1">
    <location>
        <begin position="46"/>
        <end position="228"/>
    </location>
</feature>
<dbReference type="RefSeq" id="XP_018276682.1">
    <property type="nucleotide sequence ID" value="XM_018423994.1"/>
</dbReference>
<dbReference type="Proteomes" id="UP000053611">
    <property type="component" value="Unassembled WGS sequence"/>
</dbReference>
<reference evidence="2 3" key="1">
    <citation type="submission" date="2015-03" db="EMBL/GenBank/DDBJ databases">
        <title>Genomics and transcriptomics of the oil-accumulating basidiomycete yeast T. oleaginosus allow insights into substrate utilization and the diverse evolutionary trajectories of mating systems in fungi.</title>
        <authorList>
            <consortium name="DOE Joint Genome Institute"/>
            <person name="Kourist R."/>
            <person name="Kracht O."/>
            <person name="Bracharz F."/>
            <person name="Lipzen A."/>
            <person name="Nolan M."/>
            <person name="Ohm R."/>
            <person name="Grigoriev I."/>
            <person name="Sun S."/>
            <person name="Heitman J."/>
            <person name="Bruck T."/>
            <person name="Nowrousian M."/>
        </authorList>
    </citation>
    <scope>NUCLEOTIDE SEQUENCE [LARGE SCALE GENOMIC DNA]</scope>
    <source>
        <strain evidence="2 3">IBC0246</strain>
    </source>
</reference>
<organism evidence="2 3">
    <name type="scientific">Cutaneotrichosporon oleaginosum</name>
    <dbReference type="NCBI Taxonomy" id="879819"/>
    <lineage>
        <taxon>Eukaryota</taxon>
        <taxon>Fungi</taxon>
        <taxon>Dikarya</taxon>
        <taxon>Basidiomycota</taxon>
        <taxon>Agaricomycotina</taxon>
        <taxon>Tremellomycetes</taxon>
        <taxon>Trichosporonales</taxon>
        <taxon>Trichosporonaceae</taxon>
        <taxon>Cutaneotrichosporon</taxon>
    </lineage>
</organism>
<proteinExistence type="predicted"/>
<evidence type="ECO:0000259" key="1">
    <source>
        <dbReference type="Pfam" id="PF08547"/>
    </source>
</evidence>
<evidence type="ECO:0000313" key="3">
    <source>
        <dbReference type="Proteomes" id="UP000053611"/>
    </source>
</evidence>